<evidence type="ECO:0000256" key="3">
    <source>
        <dbReference type="ARBA" id="ARBA00022723"/>
    </source>
</evidence>
<dbReference type="GO" id="GO:0046872">
    <property type="term" value="F:metal ion binding"/>
    <property type="evidence" value="ECO:0007669"/>
    <property type="project" value="UniProtKB-KW"/>
</dbReference>
<evidence type="ECO:0000256" key="7">
    <source>
        <dbReference type="SAM" id="Phobius"/>
    </source>
</evidence>
<feature type="domain" description="M23ase beta-sheet core" evidence="8">
    <location>
        <begin position="199"/>
        <end position="293"/>
    </location>
</feature>
<dbReference type="STRING" id="1484693.RS694_16085"/>
<keyword evidence="7" id="KW-0472">Membrane</keyword>
<evidence type="ECO:0000259" key="8">
    <source>
        <dbReference type="Pfam" id="PF01551"/>
    </source>
</evidence>
<keyword evidence="7" id="KW-0812">Transmembrane</keyword>
<dbReference type="eggNOG" id="COG0739">
    <property type="taxonomic scope" value="Bacteria"/>
</dbReference>
<dbReference type="CDD" id="cd12797">
    <property type="entry name" value="M23_peptidase"/>
    <property type="match status" value="1"/>
</dbReference>
<evidence type="ECO:0000313" key="10">
    <source>
        <dbReference type="Proteomes" id="UP000186110"/>
    </source>
</evidence>
<comment type="cofactor">
    <cofactor evidence="1">
        <name>Zn(2+)</name>
        <dbReference type="ChEBI" id="CHEBI:29105"/>
    </cofactor>
</comment>
<keyword evidence="5" id="KW-0862">Zinc</keyword>
<dbReference type="PANTHER" id="PTHR21666:SF288">
    <property type="entry name" value="CELL DIVISION PROTEIN YTFB"/>
    <property type="match status" value="1"/>
</dbReference>
<keyword evidence="10" id="KW-1185">Reference proteome</keyword>
<dbReference type="GO" id="GO:0004222">
    <property type="term" value="F:metalloendopeptidase activity"/>
    <property type="evidence" value="ECO:0007669"/>
    <property type="project" value="TreeGrafter"/>
</dbReference>
<dbReference type="Pfam" id="PF01551">
    <property type="entry name" value="Peptidase_M23"/>
    <property type="match status" value="1"/>
</dbReference>
<dbReference type="InterPro" id="IPR011055">
    <property type="entry name" value="Dup_hybrid_motif"/>
</dbReference>
<reference evidence="9 10" key="1">
    <citation type="submission" date="2017-01" db="EMBL/GenBank/DDBJ databases">
        <authorList>
            <person name="Mah S.A."/>
            <person name="Swanson W.J."/>
            <person name="Moy G.W."/>
            <person name="Vacquier V.D."/>
        </authorList>
    </citation>
    <scope>NUCLEOTIDE SEQUENCE [LARGE SCALE GENOMIC DNA]</scope>
    <source>
        <strain evidence="9 10">DSM 22694</strain>
    </source>
</reference>
<name>A0A1P8KD44_9BURK</name>
<dbReference type="InterPro" id="IPR050570">
    <property type="entry name" value="Cell_wall_metabolism_enzyme"/>
</dbReference>
<accession>A0A1P8KD44</accession>
<gene>
    <name evidence="9" type="ORF">RS694_16085</name>
</gene>
<dbReference type="PANTHER" id="PTHR21666">
    <property type="entry name" value="PEPTIDASE-RELATED"/>
    <property type="match status" value="1"/>
</dbReference>
<dbReference type="GO" id="GO:0006508">
    <property type="term" value="P:proteolysis"/>
    <property type="evidence" value="ECO:0007669"/>
    <property type="project" value="UniProtKB-KW"/>
</dbReference>
<evidence type="ECO:0000256" key="2">
    <source>
        <dbReference type="ARBA" id="ARBA00022670"/>
    </source>
</evidence>
<keyword evidence="4" id="KW-0378">Hydrolase</keyword>
<dbReference type="EMBL" id="CP019239">
    <property type="protein sequence ID" value="APW43902.1"/>
    <property type="molecule type" value="Genomic_DNA"/>
</dbReference>
<proteinExistence type="predicted"/>
<dbReference type="Proteomes" id="UP000186110">
    <property type="component" value="Chromosome"/>
</dbReference>
<evidence type="ECO:0000256" key="5">
    <source>
        <dbReference type="ARBA" id="ARBA00022833"/>
    </source>
</evidence>
<dbReference type="Gene3D" id="2.70.70.10">
    <property type="entry name" value="Glucose Permease (Domain IIA)"/>
    <property type="match status" value="1"/>
</dbReference>
<organism evidence="9 10">
    <name type="scientific">Rhodoferax saidenbachensis</name>
    <dbReference type="NCBI Taxonomy" id="1484693"/>
    <lineage>
        <taxon>Bacteria</taxon>
        <taxon>Pseudomonadati</taxon>
        <taxon>Pseudomonadota</taxon>
        <taxon>Betaproteobacteria</taxon>
        <taxon>Burkholderiales</taxon>
        <taxon>Comamonadaceae</taxon>
        <taxon>Rhodoferax</taxon>
    </lineage>
</organism>
<dbReference type="InterPro" id="IPR016047">
    <property type="entry name" value="M23ase_b-sheet_dom"/>
</dbReference>
<keyword evidence="7" id="KW-1133">Transmembrane helix</keyword>
<protein>
    <submittedName>
        <fullName evidence="9">Peptidase M23</fullName>
    </submittedName>
</protein>
<feature type="transmembrane region" description="Helical" evidence="7">
    <location>
        <begin position="23"/>
        <end position="45"/>
    </location>
</feature>
<keyword evidence="3" id="KW-0479">Metal-binding</keyword>
<dbReference type="AlphaFoldDB" id="A0A1P8KD44"/>
<dbReference type="SUPFAM" id="SSF51261">
    <property type="entry name" value="Duplicated hybrid motif"/>
    <property type="match status" value="1"/>
</dbReference>
<dbReference type="KEGG" id="rsb:RS694_16085"/>
<keyword evidence="6" id="KW-0482">Metalloprotease</keyword>
<dbReference type="FunFam" id="2.70.70.10:FF:000006">
    <property type="entry name" value="M23 family peptidase"/>
    <property type="match status" value="1"/>
</dbReference>
<dbReference type="RefSeq" id="WP_037247204.1">
    <property type="nucleotide sequence ID" value="NZ_CP019239.1"/>
</dbReference>
<keyword evidence="2" id="KW-0645">Protease</keyword>
<evidence type="ECO:0000256" key="1">
    <source>
        <dbReference type="ARBA" id="ARBA00001947"/>
    </source>
</evidence>
<sequence>MQLIITDAWLAKSRAFHLSGTKLVAALLGLSLVLMLVSLGMYHWVFLKGAREGWPIIGSLVKLVVKDEFAQRDRFMRENIEVMAKKLGEMQAKMLQLESLGERVSGLAGINPADIKIKPGQGGALVSGRDLSMEELQATLNDLDELAGQRADLMTVMESRLFEQKIKKMMVPTQLPVQGGNLGSVFGWRIDPITGKSALHTGLDFPADTGTAIFSAAGGVVVTQEFHPQYGNMIEIDHGNDLISRYAHTSRVFVKKGDLIKRGQKIAEVGTTGRSTGPHLHFEVLVQGVPQDPQKFLNAGRNLPSAPQVAKVTPAVTSAPVPQMAASAGQPAAQR</sequence>
<evidence type="ECO:0000313" key="9">
    <source>
        <dbReference type="EMBL" id="APW43902.1"/>
    </source>
</evidence>
<evidence type="ECO:0000256" key="6">
    <source>
        <dbReference type="ARBA" id="ARBA00023049"/>
    </source>
</evidence>
<evidence type="ECO:0000256" key="4">
    <source>
        <dbReference type="ARBA" id="ARBA00022801"/>
    </source>
</evidence>